<dbReference type="AlphaFoldDB" id="A0A8S1VPX6"/>
<protein>
    <submittedName>
        <fullName evidence="1">Uncharacterized protein</fullName>
    </submittedName>
</protein>
<accession>A0A8S1VPX6</accession>
<organism evidence="1 2">
    <name type="scientific">Paramecium octaurelia</name>
    <dbReference type="NCBI Taxonomy" id="43137"/>
    <lineage>
        <taxon>Eukaryota</taxon>
        <taxon>Sar</taxon>
        <taxon>Alveolata</taxon>
        <taxon>Ciliophora</taxon>
        <taxon>Intramacronucleata</taxon>
        <taxon>Oligohymenophorea</taxon>
        <taxon>Peniculida</taxon>
        <taxon>Parameciidae</taxon>
        <taxon>Paramecium</taxon>
    </lineage>
</organism>
<dbReference type="Proteomes" id="UP000683925">
    <property type="component" value="Unassembled WGS sequence"/>
</dbReference>
<evidence type="ECO:0000313" key="2">
    <source>
        <dbReference type="Proteomes" id="UP000683925"/>
    </source>
</evidence>
<name>A0A8S1VPX6_PAROT</name>
<reference evidence="1" key="1">
    <citation type="submission" date="2021-01" db="EMBL/GenBank/DDBJ databases">
        <authorList>
            <consortium name="Genoscope - CEA"/>
            <person name="William W."/>
        </authorList>
    </citation>
    <scope>NUCLEOTIDE SEQUENCE</scope>
</reference>
<dbReference type="EMBL" id="CAJJDP010000070">
    <property type="protein sequence ID" value="CAD8178761.1"/>
    <property type="molecule type" value="Genomic_DNA"/>
</dbReference>
<keyword evidence="2" id="KW-1185">Reference proteome</keyword>
<comment type="caution">
    <text evidence="1">The sequence shown here is derived from an EMBL/GenBank/DDBJ whole genome shotgun (WGS) entry which is preliminary data.</text>
</comment>
<evidence type="ECO:0000313" key="1">
    <source>
        <dbReference type="EMBL" id="CAD8178761.1"/>
    </source>
</evidence>
<gene>
    <name evidence="1" type="ORF">POCTA_138.1.T0710244</name>
</gene>
<sequence>MLKSFEQKIISIFQSQNQIRTIKIREFKIIQGIHYTLLDRIKRNVSFNHIKRILQIINQINEVLLKQLKQGYIFELCCQKSNQIFKIQRNQLKRNQRLIFFQYFTQIYLIKNLNILFQHSKFMCVRQNLYLNQSITLQ</sequence>
<proteinExistence type="predicted"/>